<dbReference type="EMBL" id="KB096945">
    <property type="protein sequence ID" value="ESO00514.1"/>
    <property type="molecule type" value="Genomic_DNA"/>
</dbReference>
<dbReference type="KEGG" id="hro:HELRODRAFT_175956"/>
<reference evidence="1 3" key="2">
    <citation type="journal article" date="2013" name="Nature">
        <title>Insights into bilaterian evolution from three spiralian genomes.</title>
        <authorList>
            <person name="Simakov O."/>
            <person name="Marletaz F."/>
            <person name="Cho S.J."/>
            <person name="Edsinger-Gonzales E."/>
            <person name="Havlak P."/>
            <person name="Hellsten U."/>
            <person name="Kuo D.H."/>
            <person name="Larsson T."/>
            <person name="Lv J."/>
            <person name="Arendt D."/>
            <person name="Savage R."/>
            <person name="Osoegawa K."/>
            <person name="de Jong P."/>
            <person name="Grimwood J."/>
            <person name="Chapman J.A."/>
            <person name="Shapiro H."/>
            <person name="Aerts A."/>
            <person name="Otillar R.P."/>
            <person name="Terry A.Y."/>
            <person name="Boore J.L."/>
            <person name="Grigoriev I.V."/>
            <person name="Lindberg D.R."/>
            <person name="Seaver E.C."/>
            <person name="Weisblat D.A."/>
            <person name="Putnam N.H."/>
            <person name="Rokhsar D.S."/>
        </authorList>
    </citation>
    <scope>NUCLEOTIDE SEQUENCE</scope>
</reference>
<dbReference type="CTD" id="20205637"/>
<keyword evidence="3" id="KW-1185">Reference proteome</keyword>
<dbReference type="RefSeq" id="XP_009021564.1">
    <property type="nucleotide sequence ID" value="XM_009023316.1"/>
</dbReference>
<reference evidence="3" key="1">
    <citation type="submission" date="2012-12" db="EMBL/GenBank/DDBJ databases">
        <authorList>
            <person name="Hellsten U."/>
            <person name="Grimwood J."/>
            <person name="Chapman J.A."/>
            <person name="Shapiro H."/>
            <person name="Aerts A."/>
            <person name="Otillar R.P."/>
            <person name="Terry A.Y."/>
            <person name="Boore J.L."/>
            <person name="Simakov O."/>
            <person name="Marletaz F."/>
            <person name="Cho S.-J."/>
            <person name="Edsinger-Gonzales E."/>
            <person name="Havlak P."/>
            <person name="Kuo D.-H."/>
            <person name="Larsson T."/>
            <person name="Lv J."/>
            <person name="Arendt D."/>
            <person name="Savage R."/>
            <person name="Osoegawa K."/>
            <person name="de Jong P."/>
            <person name="Lindberg D.R."/>
            <person name="Seaver E.C."/>
            <person name="Weisblat D.A."/>
            <person name="Putnam N.H."/>
            <person name="Grigoriev I.V."/>
            <person name="Rokhsar D.S."/>
        </authorList>
    </citation>
    <scope>NUCLEOTIDE SEQUENCE</scope>
</reference>
<dbReference type="GeneID" id="20205637"/>
<evidence type="ECO:0000313" key="1">
    <source>
        <dbReference type="EMBL" id="ESO00514.1"/>
    </source>
</evidence>
<protein>
    <submittedName>
        <fullName evidence="1 2">Uncharacterized protein</fullName>
    </submittedName>
</protein>
<sequence length="165" mass="18536">MVARFRHRYGALSVTVCYAPTNEATAETKDLFYSALEDSFRFTRLTDLIFICLGDFIAVTGVDHRMPAVVGPISSGLPNNNSDCFLEFLPPLDVRPLSRFNIRLLRDNVTAATYTAEVEKCFITAPENEFSSWDSFCDAMAKRLIRFLVMQFPCVMSGSQPQQGN</sequence>
<evidence type="ECO:0000313" key="2">
    <source>
        <dbReference type="EnsemblMetazoa" id="HelroP175956"/>
    </source>
</evidence>
<accession>T1F9Y8</accession>
<dbReference type="EMBL" id="AMQM01005488">
    <property type="status" value="NOT_ANNOTATED_CDS"/>
    <property type="molecule type" value="Genomic_DNA"/>
</dbReference>
<dbReference type="InParanoid" id="T1F9Y8"/>
<reference evidence="2" key="3">
    <citation type="submission" date="2015-06" db="UniProtKB">
        <authorList>
            <consortium name="EnsemblMetazoa"/>
        </authorList>
    </citation>
    <scope>IDENTIFICATION</scope>
</reference>
<dbReference type="EnsemblMetazoa" id="HelroT175956">
    <property type="protein sequence ID" value="HelroP175956"/>
    <property type="gene ID" value="HelroG175956"/>
</dbReference>
<evidence type="ECO:0000313" key="3">
    <source>
        <dbReference type="Proteomes" id="UP000015101"/>
    </source>
</evidence>
<dbReference type="Proteomes" id="UP000015101">
    <property type="component" value="Unassembled WGS sequence"/>
</dbReference>
<proteinExistence type="predicted"/>
<name>T1F9Y8_HELRO</name>
<gene>
    <name evidence="2" type="primary">20205637</name>
    <name evidence="1" type="ORF">HELRODRAFT_175956</name>
</gene>
<organism evidence="2 3">
    <name type="scientific">Helobdella robusta</name>
    <name type="common">Californian leech</name>
    <dbReference type="NCBI Taxonomy" id="6412"/>
    <lineage>
        <taxon>Eukaryota</taxon>
        <taxon>Metazoa</taxon>
        <taxon>Spiralia</taxon>
        <taxon>Lophotrochozoa</taxon>
        <taxon>Annelida</taxon>
        <taxon>Clitellata</taxon>
        <taxon>Hirudinea</taxon>
        <taxon>Rhynchobdellida</taxon>
        <taxon>Glossiphoniidae</taxon>
        <taxon>Helobdella</taxon>
    </lineage>
</organism>
<dbReference type="OrthoDB" id="6156371at2759"/>
<dbReference type="HOGENOM" id="CLU_1612619_0_0_1"/>
<dbReference type="AlphaFoldDB" id="T1F9Y8"/>